<dbReference type="AlphaFoldDB" id="Q481L1"/>
<organism evidence="2 3">
    <name type="scientific">Colwellia psychrerythraea (strain 34H / ATCC BAA-681)</name>
    <name type="common">Vibrio psychroerythus</name>
    <dbReference type="NCBI Taxonomy" id="167879"/>
    <lineage>
        <taxon>Bacteria</taxon>
        <taxon>Pseudomonadati</taxon>
        <taxon>Pseudomonadota</taxon>
        <taxon>Gammaproteobacteria</taxon>
        <taxon>Alteromonadales</taxon>
        <taxon>Colwelliaceae</taxon>
        <taxon>Colwellia</taxon>
    </lineage>
</organism>
<dbReference type="KEGG" id="cps:CPS_2543"/>
<name>Q481L1_COLP3</name>
<reference evidence="2" key="1">
    <citation type="journal article" date="2005" name="Proc. Natl. Acad. Sci. U.S.A.">
        <title>The psychrophilic lifestyle as revealed by the genome sequence of Colwellia psychrerythraea 34H through genomic and proteomic analyses.</title>
        <authorList>
            <person name="Methe B.A."/>
            <person name="Nelson K.E."/>
            <person name="Deming J.W."/>
            <person name="Momen B."/>
            <person name="Melamud E."/>
            <person name="Zhang X."/>
            <person name="Moult J."/>
            <person name="Madupu R."/>
            <person name="Nelson W.C."/>
            <person name="Dodson R.J."/>
            <person name="Brinkac L.M."/>
            <person name="Daugherty S.C."/>
            <person name="Durkin A.S."/>
            <person name="DeBoy R.T."/>
            <person name="Kolonay J.F."/>
            <person name="Sullivan S.A."/>
            <person name="Zhou L."/>
            <person name="Davidsen T.M."/>
            <person name="Wu M."/>
            <person name="Huston A.L."/>
            <person name="Lewis M."/>
            <person name="Weaver B."/>
            <person name="Weidman J.F."/>
            <person name="Khouri H."/>
            <person name="Utterback T.R."/>
            <person name="Feldblyum T.V."/>
            <person name="Fraser C.M."/>
        </authorList>
    </citation>
    <scope>NUCLEOTIDE SEQUENCE [LARGE SCALE GENOMIC DNA]</scope>
    <source>
        <strain evidence="2">34H</strain>
    </source>
</reference>
<keyword evidence="1" id="KW-0732">Signal</keyword>
<feature type="chain" id="PRO_5004234118" evidence="1">
    <location>
        <begin position="20"/>
        <end position="73"/>
    </location>
</feature>
<protein>
    <submittedName>
        <fullName evidence="2">Putative lipoprotein</fullName>
    </submittedName>
</protein>
<dbReference type="RefSeq" id="WP_011043352.1">
    <property type="nucleotide sequence ID" value="NC_003910.7"/>
</dbReference>
<accession>Q481L1</accession>
<feature type="signal peptide" evidence="1">
    <location>
        <begin position="1"/>
        <end position="19"/>
    </location>
</feature>
<keyword evidence="2" id="KW-0449">Lipoprotein</keyword>
<dbReference type="EMBL" id="CP000083">
    <property type="protein sequence ID" value="AAZ26145.1"/>
    <property type="molecule type" value="Genomic_DNA"/>
</dbReference>
<evidence type="ECO:0000256" key="1">
    <source>
        <dbReference type="SAM" id="SignalP"/>
    </source>
</evidence>
<evidence type="ECO:0000313" key="2">
    <source>
        <dbReference type="EMBL" id="AAZ26145.1"/>
    </source>
</evidence>
<proteinExistence type="predicted"/>
<gene>
    <name evidence="2" type="ordered locus">CPS_2543</name>
</gene>
<dbReference type="Proteomes" id="UP000000547">
    <property type="component" value="Chromosome"/>
</dbReference>
<sequence>MKYLALIFILILLSGCSSRSLSEQIVERALEHATGNDISYNGASCADIKRNCSGGNYEEWYQKDGKLACACNN</sequence>
<evidence type="ECO:0000313" key="3">
    <source>
        <dbReference type="Proteomes" id="UP000000547"/>
    </source>
</evidence>
<dbReference type="PROSITE" id="PS51257">
    <property type="entry name" value="PROKAR_LIPOPROTEIN"/>
    <property type="match status" value="1"/>
</dbReference>
<dbReference type="HOGENOM" id="CLU_2698271_0_0_6"/>